<sequence>MHNLSERWLLGVEEDSFFPVYYLILDQPSIAFNHTTPTTTTTPTKMSFLTPIRASTLRLSRPAFAYTTTTSPAAAAFHTSIPRPGLKESDHNRDDLANIYEAEKHDQVKSSKEGKAKWKQEIASDSEASVKADRGEVDSDDNNFGAMQERTKGLPNRDGPVNKTQ</sequence>
<dbReference type="EMBL" id="KZ821632">
    <property type="protein sequence ID" value="PYH66836.1"/>
    <property type="molecule type" value="Genomic_DNA"/>
</dbReference>
<dbReference type="RefSeq" id="XP_025560630.1">
    <property type="nucleotide sequence ID" value="XM_025709592.1"/>
</dbReference>
<dbReference type="GeneID" id="37214184"/>
<name>A0A319B2C0_ASPVC</name>
<protein>
    <submittedName>
        <fullName evidence="2">Uncharacterized protein</fullName>
    </submittedName>
</protein>
<proteinExistence type="predicted"/>
<organism evidence="2 3">
    <name type="scientific">Aspergillus vadensis (strain CBS 113365 / IMI 142717 / IBT 24658)</name>
    <dbReference type="NCBI Taxonomy" id="1448311"/>
    <lineage>
        <taxon>Eukaryota</taxon>
        <taxon>Fungi</taxon>
        <taxon>Dikarya</taxon>
        <taxon>Ascomycota</taxon>
        <taxon>Pezizomycotina</taxon>
        <taxon>Eurotiomycetes</taxon>
        <taxon>Eurotiomycetidae</taxon>
        <taxon>Eurotiales</taxon>
        <taxon>Aspergillaceae</taxon>
        <taxon>Aspergillus</taxon>
        <taxon>Aspergillus subgen. Circumdati</taxon>
    </lineage>
</organism>
<evidence type="ECO:0000313" key="3">
    <source>
        <dbReference type="Proteomes" id="UP000248405"/>
    </source>
</evidence>
<accession>A0A319B2C0</accession>
<evidence type="ECO:0000256" key="1">
    <source>
        <dbReference type="SAM" id="MobiDB-lite"/>
    </source>
</evidence>
<reference evidence="2" key="1">
    <citation type="submission" date="2016-12" db="EMBL/GenBank/DDBJ databases">
        <title>The genomes of Aspergillus section Nigri reveals drivers in fungal speciation.</title>
        <authorList>
            <consortium name="DOE Joint Genome Institute"/>
            <person name="Vesth T.C."/>
            <person name="Nybo J."/>
            <person name="Theobald S."/>
            <person name="Brandl J."/>
            <person name="Frisvad J.C."/>
            <person name="Nielsen K.F."/>
            <person name="Lyhne E.K."/>
            <person name="Kogle M.E."/>
            <person name="Kuo A."/>
            <person name="Riley R."/>
            <person name="Clum A."/>
            <person name="Nolan M."/>
            <person name="Lipzen A."/>
            <person name="Salamov A."/>
            <person name="Henrissat B."/>
            <person name="Wiebenga A."/>
            <person name="De Vries R.P."/>
            <person name="Grigoriev I.V."/>
            <person name="Mortensen U.H."/>
            <person name="Andersen M.R."/>
            <person name="Baker S.E."/>
        </authorList>
    </citation>
    <scope>NUCLEOTIDE SEQUENCE [LARGE SCALE GENOMIC DNA]</scope>
    <source>
        <strain evidence="2">CBS 113365</strain>
    </source>
</reference>
<dbReference type="AlphaFoldDB" id="A0A319B2C0"/>
<evidence type="ECO:0000313" key="2">
    <source>
        <dbReference type="EMBL" id="PYH66836.1"/>
    </source>
</evidence>
<keyword evidence="3" id="KW-1185">Reference proteome</keyword>
<feature type="compositionally biased region" description="Basic and acidic residues" evidence="1">
    <location>
        <begin position="85"/>
        <end position="137"/>
    </location>
</feature>
<gene>
    <name evidence="2" type="ORF">BO88DRAFT_436935</name>
</gene>
<dbReference type="Proteomes" id="UP000248405">
    <property type="component" value="Unassembled WGS sequence"/>
</dbReference>
<feature type="region of interest" description="Disordered" evidence="1">
    <location>
        <begin position="75"/>
        <end position="165"/>
    </location>
</feature>
<dbReference type="OrthoDB" id="529205at2759"/>